<accession>A0ACB7RHP2</accession>
<evidence type="ECO:0000313" key="1">
    <source>
        <dbReference type="EMBL" id="KAH6922232.1"/>
    </source>
</evidence>
<organism evidence="1 2">
    <name type="scientific">Hyalomma asiaticum</name>
    <name type="common">Tick</name>
    <dbReference type="NCBI Taxonomy" id="266040"/>
    <lineage>
        <taxon>Eukaryota</taxon>
        <taxon>Metazoa</taxon>
        <taxon>Ecdysozoa</taxon>
        <taxon>Arthropoda</taxon>
        <taxon>Chelicerata</taxon>
        <taxon>Arachnida</taxon>
        <taxon>Acari</taxon>
        <taxon>Parasitiformes</taxon>
        <taxon>Ixodida</taxon>
        <taxon>Ixodoidea</taxon>
        <taxon>Ixodidae</taxon>
        <taxon>Hyalomminae</taxon>
        <taxon>Hyalomma</taxon>
    </lineage>
</organism>
<protein>
    <submittedName>
        <fullName evidence="1">Uncharacterized protein</fullName>
    </submittedName>
</protein>
<reference evidence="1" key="1">
    <citation type="submission" date="2020-05" db="EMBL/GenBank/DDBJ databases">
        <title>Large-scale comparative analyses of tick genomes elucidate their genetic diversity and vector capacities.</title>
        <authorList>
            <person name="Jia N."/>
            <person name="Wang J."/>
            <person name="Shi W."/>
            <person name="Du L."/>
            <person name="Sun Y."/>
            <person name="Zhan W."/>
            <person name="Jiang J."/>
            <person name="Wang Q."/>
            <person name="Zhang B."/>
            <person name="Ji P."/>
            <person name="Sakyi L.B."/>
            <person name="Cui X."/>
            <person name="Yuan T."/>
            <person name="Jiang B."/>
            <person name="Yang W."/>
            <person name="Lam T.T.-Y."/>
            <person name="Chang Q."/>
            <person name="Ding S."/>
            <person name="Wang X."/>
            <person name="Zhu J."/>
            <person name="Ruan X."/>
            <person name="Zhao L."/>
            <person name="Wei J."/>
            <person name="Que T."/>
            <person name="Du C."/>
            <person name="Cheng J."/>
            <person name="Dai P."/>
            <person name="Han X."/>
            <person name="Huang E."/>
            <person name="Gao Y."/>
            <person name="Liu J."/>
            <person name="Shao H."/>
            <person name="Ye R."/>
            <person name="Li L."/>
            <person name="Wei W."/>
            <person name="Wang X."/>
            <person name="Wang C."/>
            <person name="Yang T."/>
            <person name="Huo Q."/>
            <person name="Li W."/>
            <person name="Guo W."/>
            <person name="Chen H."/>
            <person name="Zhou L."/>
            <person name="Ni X."/>
            <person name="Tian J."/>
            <person name="Zhou Y."/>
            <person name="Sheng Y."/>
            <person name="Liu T."/>
            <person name="Pan Y."/>
            <person name="Xia L."/>
            <person name="Li J."/>
            <person name="Zhao F."/>
            <person name="Cao W."/>
        </authorList>
    </citation>
    <scope>NUCLEOTIDE SEQUENCE</scope>
    <source>
        <strain evidence="1">Hyas-2018</strain>
    </source>
</reference>
<comment type="caution">
    <text evidence="1">The sequence shown here is derived from an EMBL/GenBank/DDBJ whole genome shotgun (WGS) entry which is preliminary data.</text>
</comment>
<proteinExistence type="predicted"/>
<sequence length="295" mass="32308">MSRHPAGPSPINGTNGVQCPYQQDIETLCYKSLTGTYLVQVFPPKCLWTATTSQRTKSDIPPPVDVMARRRRLPHEVSSTSRRRAAAGLDAGGEAPSRLKPRPLQRNAANARERARMRVLSRAFSRLKTSLPWVPEDTKLSKLDTLRLAAGYIAHLRRVLVDDDEASSSPGSGAEEAACGSPRCLHPLALTWPFSFNQRLPSPEGEDVGPKVRHSVSCRMFETDASPVTSHRPANKQPYQQQPTPCHGGHRYPSASGDDGFDSFLDYLSSSSGPSHPSYSGRFMAITSQRPLCSS</sequence>
<dbReference type="Proteomes" id="UP000821845">
    <property type="component" value="Chromosome 9"/>
</dbReference>
<dbReference type="EMBL" id="CM023489">
    <property type="protein sequence ID" value="KAH6922232.1"/>
    <property type="molecule type" value="Genomic_DNA"/>
</dbReference>
<name>A0ACB7RHP2_HYAAI</name>
<evidence type="ECO:0000313" key="2">
    <source>
        <dbReference type="Proteomes" id="UP000821845"/>
    </source>
</evidence>
<keyword evidence="2" id="KW-1185">Reference proteome</keyword>
<gene>
    <name evidence="1" type="ORF">HPB50_011028</name>
</gene>